<sequence>MKRVRISIDKVFLLCSLVFAVSCSEDYFDVNTPSNTATEEALRMQDLMAPVIHSTMEGQRSAELSFGNYVQYFVNTGGGAAGQTSVDGLWSQVYLYILPNLQVIKAKAVENGATHIEAISDILIAANIGIATDTWDNIPYSEAGDGPANNFPTFDTQEEIYTQIFSLLDAAITKLEAADTSVFDLGSSDLIYGGDTDKWLRAAYSLKARYQLHLVNKGVVSPNDVLATVANGFTSNEDNFAMYYDDRNINPWYSEEVLARNTGNLSKDIASQLVSSMNGEYFPFVGGTVEIDPRLPLFAENNDEAEYKGYVSGGGGVAPDGTDANTGFRTDGFYTSVDSPLILISYAEVLFIQAEAAFLANGGNETSVGSNAAAYTAYMDGIAASMEMYEVDGADYMADGAIAVGEGALMLSHIMKEKYIHNFLNPETFVDYRRYDFSDDVFTGLEIRSEEESADTEFPGQWFRRANYPSSELNRNEANVLANQKDPVAPVWWDE</sequence>
<organism evidence="2 3">
    <name type="scientific">Flagellimonas olearia</name>
    <dbReference type="NCBI Taxonomy" id="552546"/>
    <lineage>
        <taxon>Bacteria</taxon>
        <taxon>Pseudomonadati</taxon>
        <taxon>Bacteroidota</taxon>
        <taxon>Flavobacteriia</taxon>
        <taxon>Flavobacteriales</taxon>
        <taxon>Flavobacteriaceae</taxon>
        <taxon>Flagellimonas</taxon>
    </lineage>
</organism>
<dbReference type="Gene3D" id="1.25.40.390">
    <property type="match status" value="1"/>
</dbReference>
<dbReference type="RefSeq" id="WP_129652790.1">
    <property type="nucleotide sequence ID" value="NZ_ML142907.1"/>
</dbReference>
<dbReference type="PROSITE" id="PS51257">
    <property type="entry name" value="PROKAR_LIPOPROTEIN"/>
    <property type="match status" value="1"/>
</dbReference>
<comment type="caution">
    <text evidence="2">The sequence shown here is derived from an EMBL/GenBank/DDBJ whole genome shotgun (WGS) entry which is preliminary data.</text>
</comment>
<name>A0A444VQK4_9FLAO</name>
<protein>
    <submittedName>
        <fullName evidence="2">Membrane protein</fullName>
    </submittedName>
</protein>
<evidence type="ECO:0000313" key="2">
    <source>
        <dbReference type="EMBL" id="RYC53088.1"/>
    </source>
</evidence>
<keyword evidence="3" id="KW-1185">Reference proteome</keyword>
<reference evidence="2 3" key="1">
    <citation type="submission" date="2014-04" db="EMBL/GenBank/DDBJ databases">
        <title>Whole genome of Muricauda olearia.</title>
        <authorList>
            <person name="Zhang X.-H."/>
            <person name="Tang K."/>
        </authorList>
    </citation>
    <scope>NUCLEOTIDE SEQUENCE [LARGE SCALE GENOMIC DNA]</scope>
    <source>
        <strain evidence="2 3">Th120</strain>
    </source>
</reference>
<feature type="signal peptide" evidence="1">
    <location>
        <begin position="1"/>
        <end position="20"/>
    </location>
</feature>
<accession>A0A444VQK4</accession>
<evidence type="ECO:0000256" key="1">
    <source>
        <dbReference type="SAM" id="SignalP"/>
    </source>
</evidence>
<gene>
    <name evidence="2" type="ORF">DN53_02390</name>
</gene>
<proteinExistence type="predicted"/>
<dbReference type="AlphaFoldDB" id="A0A444VQK4"/>
<dbReference type="InterPro" id="IPR041662">
    <property type="entry name" value="SusD-like_2"/>
</dbReference>
<dbReference type="InterPro" id="IPR011990">
    <property type="entry name" value="TPR-like_helical_dom_sf"/>
</dbReference>
<dbReference type="Proteomes" id="UP000290261">
    <property type="component" value="Unassembled WGS sequence"/>
</dbReference>
<dbReference type="EMBL" id="JJMP01000001">
    <property type="protein sequence ID" value="RYC53088.1"/>
    <property type="molecule type" value="Genomic_DNA"/>
</dbReference>
<dbReference type="SUPFAM" id="SSF48452">
    <property type="entry name" value="TPR-like"/>
    <property type="match status" value="1"/>
</dbReference>
<evidence type="ECO:0000313" key="3">
    <source>
        <dbReference type="Proteomes" id="UP000290261"/>
    </source>
</evidence>
<feature type="chain" id="PRO_5019262011" evidence="1">
    <location>
        <begin position="21"/>
        <end position="495"/>
    </location>
</feature>
<keyword evidence="1" id="KW-0732">Signal</keyword>
<dbReference type="Pfam" id="PF12771">
    <property type="entry name" value="SusD-like_2"/>
    <property type="match status" value="1"/>
</dbReference>